<keyword evidence="3" id="KW-0479">Metal-binding</keyword>
<comment type="caution">
    <text evidence="11">The sequence shown here is derived from an EMBL/GenBank/DDBJ whole genome shotgun (WGS) entry which is preliminary data.</text>
</comment>
<reference evidence="11 12" key="1">
    <citation type="submission" date="2019-09" db="EMBL/GenBank/DDBJ databases">
        <title>Genome sequence of Adhaeribacter sp. M2.</title>
        <authorList>
            <person name="Srinivasan S."/>
        </authorList>
    </citation>
    <scope>NUCLEOTIDE SEQUENCE [LARGE SCALE GENOMIC DNA]</scope>
    <source>
        <strain evidence="11 12">M2</strain>
    </source>
</reference>
<dbReference type="GO" id="GO:0008616">
    <property type="term" value="P:tRNA queuosine(34) biosynthetic process"/>
    <property type="evidence" value="ECO:0007669"/>
    <property type="project" value="UniProtKB-KW"/>
</dbReference>
<dbReference type="RefSeq" id="WP_150903190.1">
    <property type="nucleotide sequence ID" value="NZ_VTWT01000003.1"/>
</dbReference>
<comment type="pathway">
    <text evidence="1">Purine metabolism; 7-cyano-7-deazaguanine biosynthesis.</text>
</comment>
<evidence type="ECO:0000256" key="7">
    <source>
        <dbReference type="ARBA" id="ARBA00022840"/>
    </source>
</evidence>
<evidence type="ECO:0000313" key="11">
    <source>
        <dbReference type="EMBL" id="KAA9340118.1"/>
    </source>
</evidence>
<keyword evidence="12" id="KW-1185">Reference proteome</keyword>
<evidence type="ECO:0000256" key="1">
    <source>
        <dbReference type="ARBA" id="ARBA00005061"/>
    </source>
</evidence>
<dbReference type="GO" id="GO:0046872">
    <property type="term" value="F:metal ion binding"/>
    <property type="evidence" value="ECO:0007669"/>
    <property type="project" value="UniProtKB-KW"/>
</dbReference>
<keyword evidence="4" id="KW-0547">Nucleotide-binding</keyword>
<dbReference type="NCBIfam" id="NF041925">
    <property type="entry name" value="QatC"/>
    <property type="match status" value="1"/>
</dbReference>
<evidence type="ECO:0000256" key="3">
    <source>
        <dbReference type="ARBA" id="ARBA00022723"/>
    </source>
</evidence>
<dbReference type="SUPFAM" id="SSF52402">
    <property type="entry name" value="Adenine nucleotide alpha hydrolases-like"/>
    <property type="match status" value="1"/>
</dbReference>
<keyword evidence="6" id="KW-0862">Zinc</keyword>
<dbReference type="Pfam" id="PF06508">
    <property type="entry name" value="QueC"/>
    <property type="match status" value="1"/>
</dbReference>
<comment type="catalytic activity">
    <reaction evidence="10">
        <text>7-carboxy-7-carbaguanine + NH4(+) + 2 ATP = 7-cyano-7-carbaguanine + 2 AMP + 2 diphosphate + 2 H(+)</text>
        <dbReference type="Rhea" id="RHEA:27982"/>
        <dbReference type="ChEBI" id="CHEBI:15378"/>
        <dbReference type="ChEBI" id="CHEBI:28938"/>
        <dbReference type="ChEBI" id="CHEBI:30616"/>
        <dbReference type="ChEBI" id="CHEBI:33019"/>
        <dbReference type="ChEBI" id="CHEBI:45075"/>
        <dbReference type="ChEBI" id="CHEBI:61036"/>
        <dbReference type="ChEBI" id="CHEBI:456215"/>
        <dbReference type="EC" id="6.3.4.20"/>
    </reaction>
</comment>
<dbReference type="GO" id="GO:0016874">
    <property type="term" value="F:ligase activity"/>
    <property type="evidence" value="ECO:0007669"/>
    <property type="project" value="UniProtKB-KW"/>
</dbReference>
<evidence type="ECO:0000256" key="10">
    <source>
        <dbReference type="ARBA" id="ARBA00047890"/>
    </source>
</evidence>
<name>A0A5N1J137_9BACT</name>
<proteinExistence type="inferred from homology"/>
<evidence type="ECO:0000256" key="2">
    <source>
        <dbReference type="ARBA" id="ARBA00022598"/>
    </source>
</evidence>
<evidence type="ECO:0000256" key="4">
    <source>
        <dbReference type="ARBA" id="ARBA00022741"/>
    </source>
</evidence>
<dbReference type="GO" id="GO:0005524">
    <property type="term" value="F:ATP binding"/>
    <property type="evidence" value="ECO:0007669"/>
    <property type="project" value="UniProtKB-KW"/>
</dbReference>
<dbReference type="PANTHER" id="PTHR42914:SF1">
    <property type="entry name" value="7-CYANO-7-DEAZAGUANINE SYNTHASE"/>
    <property type="match status" value="1"/>
</dbReference>
<evidence type="ECO:0000256" key="8">
    <source>
        <dbReference type="ARBA" id="ARBA00037993"/>
    </source>
</evidence>
<dbReference type="Gene3D" id="3.40.50.620">
    <property type="entry name" value="HUPs"/>
    <property type="match status" value="1"/>
</dbReference>
<keyword evidence="7" id="KW-0067">ATP-binding</keyword>
<dbReference type="InterPro" id="IPR049676">
    <property type="entry name" value="QatC"/>
</dbReference>
<sequence>MVTWNIIQRDGNEDTFGIVEDAANQVMLIPALEPDTEVKTISHDIIKKFTKNKLLLTNVRREVINLGLAVYTSDQLVARNRHGYDAWSRSFKLYLPVQDLSKWEAIKENLAEMLSFLSGDHWELYFRQSERGEVQFPDQGTLEFSRINAVTLFSGGLDSFIGASDLLKDNKNIALVGHHKSQGYENKTQQALTITLQKQYPGRTIESFFFFAQPNQRANIGGKERSSRARSILFITLGLTVANAYGEDVPLYIPENGLISLNVPLTNTRMGSSSTRTTHPYFLSLIREMAVALGMKNEIINPYKYLTKGEMINKSKDLAFVKAQAQNTISCAKPGYHKQWHKSFELHCGYCTPCLIRRAAMKAGGIDDPQNYVYKVDREIPDYKEDIGRDPRAFQMGINKMKNYSKPLFFKLLTSGPIPKTENLQSYTDVYRRGLLEVDRLLS</sequence>
<organism evidence="11 12">
    <name type="scientific">Adhaeribacter soli</name>
    <dbReference type="NCBI Taxonomy" id="2607655"/>
    <lineage>
        <taxon>Bacteria</taxon>
        <taxon>Pseudomonadati</taxon>
        <taxon>Bacteroidota</taxon>
        <taxon>Cytophagia</taxon>
        <taxon>Cytophagales</taxon>
        <taxon>Hymenobacteraceae</taxon>
        <taxon>Adhaeribacter</taxon>
    </lineage>
</organism>
<dbReference type="Proteomes" id="UP000326570">
    <property type="component" value="Unassembled WGS sequence"/>
</dbReference>
<evidence type="ECO:0000256" key="9">
    <source>
        <dbReference type="ARBA" id="ARBA00039149"/>
    </source>
</evidence>
<keyword evidence="2" id="KW-0436">Ligase</keyword>
<dbReference type="AlphaFoldDB" id="A0A5N1J137"/>
<evidence type="ECO:0000256" key="5">
    <source>
        <dbReference type="ARBA" id="ARBA00022785"/>
    </source>
</evidence>
<dbReference type="EMBL" id="VTWT01000003">
    <property type="protein sequence ID" value="KAA9340118.1"/>
    <property type="molecule type" value="Genomic_DNA"/>
</dbReference>
<evidence type="ECO:0000256" key="6">
    <source>
        <dbReference type="ARBA" id="ARBA00022833"/>
    </source>
</evidence>
<accession>A0A5N1J137</accession>
<dbReference type="InterPro" id="IPR014729">
    <property type="entry name" value="Rossmann-like_a/b/a_fold"/>
</dbReference>
<comment type="similarity">
    <text evidence="8">Belongs to the QueC family.</text>
</comment>
<gene>
    <name evidence="11" type="ORF">F0P94_07155</name>
</gene>
<keyword evidence="5" id="KW-0671">Queuosine biosynthesis</keyword>
<dbReference type="EC" id="6.3.4.20" evidence="9"/>
<dbReference type="PANTHER" id="PTHR42914">
    <property type="entry name" value="7-CYANO-7-DEAZAGUANINE SYNTHASE"/>
    <property type="match status" value="1"/>
</dbReference>
<dbReference type="InterPro" id="IPR018317">
    <property type="entry name" value="QueC"/>
</dbReference>
<evidence type="ECO:0000313" key="12">
    <source>
        <dbReference type="Proteomes" id="UP000326570"/>
    </source>
</evidence>
<protein>
    <recommendedName>
        <fullName evidence="9">7-cyano-7-deazaguanine synthase</fullName>
        <ecNumber evidence="9">6.3.4.20</ecNumber>
    </recommendedName>
</protein>